<dbReference type="GO" id="GO:0051082">
    <property type="term" value="F:unfolded protein binding"/>
    <property type="evidence" value="ECO:0007669"/>
    <property type="project" value="InterPro"/>
</dbReference>
<name>D8LNH0_ECTSI</name>
<dbReference type="PROSITE" id="PS00636">
    <property type="entry name" value="DNAJ_1"/>
    <property type="match status" value="1"/>
</dbReference>
<dbReference type="InParanoid" id="D8LNH0"/>
<evidence type="ECO:0000259" key="4">
    <source>
        <dbReference type="PROSITE" id="PS50076"/>
    </source>
</evidence>
<dbReference type="InterPro" id="IPR002939">
    <property type="entry name" value="DnaJ_C"/>
</dbReference>
<keyword evidence="3" id="KW-0732">Signal</keyword>
<evidence type="ECO:0000313" key="5">
    <source>
        <dbReference type="EMBL" id="CBN77327.1"/>
    </source>
</evidence>
<dbReference type="Gene3D" id="2.60.260.20">
    <property type="entry name" value="Urease metallochaperone UreE, N-terminal domain"/>
    <property type="match status" value="2"/>
</dbReference>
<feature type="compositionally biased region" description="Basic residues" evidence="2">
    <location>
        <begin position="226"/>
        <end position="236"/>
    </location>
</feature>
<feature type="compositionally biased region" description="Gly residues" evidence="2">
    <location>
        <begin position="112"/>
        <end position="127"/>
    </location>
</feature>
<gene>
    <name evidence="5" type="ORF">Esi_0044_0137</name>
</gene>
<protein>
    <submittedName>
        <fullName evidence="5">Heat shock protein 40 like protein/ DnaJ domain containing protein</fullName>
    </submittedName>
</protein>
<dbReference type="OMA" id="IRYKPHP"/>
<feature type="region of interest" description="Disordered" evidence="2">
    <location>
        <begin position="112"/>
        <end position="135"/>
    </location>
</feature>
<dbReference type="EMBL" id="FN649747">
    <property type="protein sequence ID" value="CBN77327.1"/>
    <property type="molecule type" value="Genomic_DNA"/>
</dbReference>
<dbReference type="PANTHER" id="PTHR24078:SF553">
    <property type="entry name" value="DNAJ HOMOLOG SUBFAMILY B MEMBER 5"/>
    <property type="match status" value="1"/>
</dbReference>
<dbReference type="InterPro" id="IPR051339">
    <property type="entry name" value="DnaJ_subfamily_B"/>
</dbReference>
<dbReference type="GO" id="GO:0051087">
    <property type="term" value="F:protein-folding chaperone binding"/>
    <property type="evidence" value="ECO:0007669"/>
    <property type="project" value="TreeGrafter"/>
</dbReference>
<dbReference type="InterPro" id="IPR036869">
    <property type="entry name" value="J_dom_sf"/>
</dbReference>
<evidence type="ECO:0000313" key="6">
    <source>
        <dbReference type="Proteomes" id="UP000002630"/>
    </source>
</evidence>
<dbReference type="GO" id="GO:0006457">
    <property type="term" value="P:protein folding"/>
    <property type="evidence" value="ECO:0007669"/>
    <property type="project" value="InterPro"/>
</dbReference>
<dbReference type="InterPro" id="IPR008971">
    <property type="entry name" value="HSP40/DnaJ_pept-bd"/>
</dbReference>
<feature type="signal peptide" evidence="3">
    <location>
        <begin position="1"/>
        <end position="26"/>
    </location>
</feature>
<sequence length="409" mass="43789">MKGLSARLLLKSAVLLVLLVVGLAKAKEEDYYTVLGLSKDCSDREVTRAYRKQALKWHPDKNRDDPKRAEKRFKLVSEAYEVLHDAEKRKMYDLYGKEGVFASAGAGGGPGGAGGGWPGQGFSGQGGMPNFAGAQGGPGGASFFSFGGGDGGAGGGGANGGSFGGFTDPRELFEGFFGGGGGFDDFGDGGAASLFGGLFGSPSFDDPSGVGSKRKGGFHGAPGQGRSRRRQRRRPRQSGPPVEKEFWCSLRELYEGCEKKLRVTDTVSDPFTGQSRKVSHVYRIAVKPGWKEGTRVTFPAKREGLRSICFVLRQKRHRYLRREGDCLVYDCRLTDDQARRGVRISVPLLSKADPPVEVTTKGQEVYHNKEMLLPGLGMPTKSGGGGGDRGAFKIKFLLQQRSGKAASAA</sequence>
<dbReference type="InterPro" id="IPR018253">
    <property type="entry name" value="DnaJ_domain_CS"/>
</dbReference>
<evidence type="ECO:0000256" key="2">
    <source>
        <dbReference type="SAM" id="MobiDB-lite"/>
    </source>
</evidence>
<keyword evidence="6" id="KW-1185">Reference proteome</keyword>
<dbReference type="CDD" id="cd06257">
    <property type="entry name" value="DnaJ"/>
    <property type="match status" value="1"/>
</dbReference>
<dbReference type="OrthoDB" id="550424at2759"/>
<keyword evidence="1" id="KW-0143">Chaperone</keyword>
<evidence type="ECO:0000256" key="3">
    <source>
        <dbReference type="SAM" id="SignalP"/>
    </source>
</evidence>
<keyword evidence="5" id="KW-0346">Stress response</keyword>
<dbReference type="EMBL" id="FN648641">
    <property type="protein sequence ID" value="CBN77327.1"/>
    <property type="molecule type" value="Genomic_DNA"/>
</dbReference>
<feature type="region of interest" description="Disordered" evidence="2">
    <location>
        <begin position="205"/>
        <end position="242"/>
    </location>
</feature>
<dbReference type="GO" id="GO:0005829">
    <property type="term" value="C:cytosol"/>
    <property type="evidence" value="ECO:0007669"/>
    <property type="project" value="TreeGrafter"/>
</dbReference>
<dbReference type="InterPro" id="IPR001623">
    <property type="entry name" value="DnaJ_domain"/>
</dbReference>
<reference evidence="5 6" key="1">
    <citation type="journal article" date="2010" name="Nature">
        <title>The Ectocarpus genome and the independent evolution of multicellularity in brown algae.</title>
        <authorList>
            <person name="Cock J.M."/>
            <person name="Sterck L."/>
            <person name="Rouze P."/>
            <person name="Scornet D."/>
            <person name="Allen A.E."/>
            <person name="Amoutzias G."/>
            <person name="Anthouard V."/>
            <person name="Artiguenave F."/>
            <person name="Aury J.M."/>
            <person name="Badger J.H."/>
            <person name="Beszteri B."/>
            <person name="Billiau K."/>
            <person name="Bonnet E."/>
            <person name="Bothwell J.H."/>
            <person name="Bowler C."/>
            <person name="Boyen C."/>
            <person name="Brownlee C."/>
            <person name="Carrano C.J."/>
            <person name="Charrier B."/>
            <person name="Cho G.Y."/>
            <person name="Coelho S.M."/>
            <person name="Collen J."/>
            <person name="Corre E."/>
            <person name="Da Silva C."/>
            <person name="Delage L."/>
            <person name="Delaroque N."/>
            <person name="Dittami S.M."/>
            <person name="Doulbeau S."/>
            <person name="Elias M."/>
            <person name="Farnham G."/>
            <person name="Gachon C.M."/>
            <person name="Gschloessl B."/>
            <person name="Heesch S."/>
            <person name="Jabbari K."/>
            <person name="Jubin C."/>
            <person name="Kawai H."/>
            <person name="Kimura K."/>
            <person name="Kloareg B."/>
            <person name="Kupper F.C."/>
            <person name="Lang D."/>
            <person name="Le Bail A."/>
            <person name="Leblanc C."/>
            <person name="Lerouge P."/>
            <person name="Lohr M."/>
            <person name="Lopez P.J."/>
            <person name="Martens C."/>
            <person name="Maumus F."/>
            <person name="Michel G."/>
            <person name="Miranda-Saavedra D."/>
            <person name="Morales J."/>
            <person name="Moreau H."/>
            <person name="Motomura T."/>
            <person name="Nagasato C."/>
            <person name="Napoli C.A."/>
            <person name="Nelson D.R."/>
            <person name="Nyvall-Collen P."/>
            <person name="Peters A.F."/>
            <person name="Pommier C."/>
            <person name="Potin P."/>
            <person name="Poulain J."/>
            <person name="Quesneville H."/>
            <person name="Read B."/>
            <person name="Rensing S.A."/>
            <person name="Ritter A."/>
            <person name="Rousvoal S."/>
            <person name="Samanta M."/>
            <person name="Samson G."/>
            <person name="Schroeder D.C."/>
            <person name="Segurens B."/>
            <person name="Strittmatter M."/>
            <person name="Tonon T."/>
            <person name="Tregear J.W."/>
            <person name="Valentin K."/>
            <person name="von Dassow P."/>
            <person name="Yamagishi T."/>
            <person name="Van de Peer Y."/>
            <person name="Wincker P."/>
        </authorList>
    </citation>
    <scope>NUCLEOTIDE SEQUENCE [LARGE SCALE GENOMIC DNA]</scope>
    <source>
        <strain evidence="6">Ec32 / CCAP1310/4</strain>
    </source>
</reference>
<dbReference type="PROSITE" id="PS50076">
    <property type="entry name" value="DNAJ_2"/>
    <property type="match status" value="1"/>
</dbReference>
<feature type="domain" description="J" evidence="4">
    <location>
        <begin position="30"/>
        <end position="96"/>
    </location>
</feature>
<dbReference type="PANTHER" id="PTHR24078">
    <property type="entry name" value="DNAJ HOMOLOG SUBFAMILY C MEMBER"/>
    <property type="match status" value="1"/>
</dbReference>
<dbReference type="SMART" id="SM00271">
    <property type="entry name" value="DnaJ"/>
    <property type="match status" value="1"/>
</dbReference>
<dbReference type="AlphaFoldDB" id="D8LNH0"/>
<proteinExistence type="predicted"/>
<dbReference type="Pfam" id="PF01556">
    <property type="entry name" value="DnaJ_C"/>
    <property type="match status" value="1"/>
</dbReference>
<evidence type="ECO:0000256" key="1">
    <source>
        <dbReference type="ARBA" id="ARBA00023186"/>
    </source>
</evidence>
<organism evidence="5 6">
    <name type="scientific">Ectocarpus siliculosus</name>
    <name type="common">Brown alga</name>
    <name type="synonym">Conferva siliculosa</name>
    <dbReference type="NCBI Taxonomy" id="2880"/>
    <lineage>
        <taxon>Eukaryota</taxon>
        <taxon>Sar</taxon>
        <taxon>Stramenopiles</taxon>
        <taxon>Ochrophyta</taxon>
        <taxon>PX clade</taxon>
        <taxon>Phaeophyceae</taxon>
        <taxon>Ectocarpales</taxon>
        <taxon>Ectocarpaceae</taxon>
        <taxon>Ectocarpus</taxon>
    </lineage>
</organism>
<dbReference type="PRINTS" id="PR00625">
    <property type="entry name" value="JDOMAIN"/>
</dbReference>
<accession>D8LNH0</accession>
<dbReference type="SUPFAM" id="SSF49493">
    <property type="entry name" value="HSP40/DnaJ peptide-binding domain"/>
    <property type="match status" value="1"/>
</dbReference>
<dbReference type="STRING" id="2880.D8LNH0"/>
<dbReference type="Pfam" id="PF00226">
    <property type="entry name" value="DnaJ"/>
    <property type="match status" value="1"/>
</dbReference>
<dbReference type="SUPFAM" id="SSF46565">
    <property type="entry name" value="Chaperone J-domain"/>
    <property type="match status" value="1"/>
</dbReference>
<feature type="chain" id="PRO_5003117317" evidence="3">
    <location>
        <begin position="27"/>
        <end position="409"/>
    </location>
</feature>
<dbReference type="eggNOG" id="KOG0714">
    <property type="taxonomic scope" value="Eukaryota"/>
</dbReference>
<dbReference type="Proteomes" id="UP000002630">
    <property type="component" value="Linkage Group LG22"/>
</dbReference>
<dbReference type="Gene3D" id="1.10.287.110">
    <property type="entry name" value="DnaJ domain"/>
    <property type="match status" value="1"/>
</dbReference>